<comment type="caution">
    <text evidence="10">The sequence shown here is derived from an EMBL/GenBank/DDBJ whole genome shotgun (WGS) entry which is preliminary data.</text>
</comment>
<evidence type="ECO:0000256" key="2">
    <source>
        <dbReference type="ARBA" id="ARBA00022475"/>
    </source>
</evidence>
<evidence type="ECO:0000256" key="5">
    <source>
        <dbReference type="ARBA" id="ARBA00022692"/>
    </source>
</evidence>
<dbReference type="GO" id="GO:0009103">
    <property type="term" value="P:lipopolysaccharide biosynthetic process"/>
    <property type="evidence" value="ECO:0007669"/>
    <property type="project" value="UniProtKB-ARBA"/>
</dbReference>
<reference evidence="10" key="2">
    <citation type="submission" date="2021-01" db="EMBL/GenBank/DDBJ databases">
        <authorList>
            <person name="Hahn C.R."/>
            <person name="Youssef N.H."/>
            <person name="Elshahed M."/>
        </authorList>
    </citation>
    <scope>NUCLEOTIDE SEQUENCE</scope>
    <source>
        <strain evidence="10">Zod_Metabat.24</strain>
    </source>
</reference>
<proteinExistence type="predicted"/>
<evidence type="ECO:0000313" key="10">
    <source>
        <dbReference type="EMBL" id="MBN1574581.1"/>
    </source>
</evidence>
<reference evidence="10" key="1">
    <citation type="journal article" date="2021" name="Environ. Microbiol.">
        <title>Genomic characterization of three novel Desulfobacterota classes expand the metabolic and phylogenetic diversity of the phylum.</title>
        <authorList>
            <person name="Murphy C.L."/>
            <person name="Biggerstaff J."/>
            <person name="Eichhorn A."/>
            <person name="Ewing E."/>
            <person name="Shahan R."/>
            <person name="Soriano D."/>
            <person name="Stewart S."/>
            <person name="VanMol K."/>
            <person name="Walker R."/>
            <person name="Walters P."/>
            <person name="Elshahed M.S."/>
            <person name="Youssef N.H."/>
        </authorList>
    </citation>
    <scope>NUCLEOTIDE SEQUENCE</scope>
    <source>
        <strain evidence="10">Zod_Metabat.24</strain>
    </source>
</reference>
<evidence type="ECO:0000256" key="4">
    <source>
        <dbReference type="ARBA" id="ARBA00022679"/>
    </source>
</evidence>
<dbReference type="Pfam" id="PF13231">
    <property type="entry name" value="PMT_2"/>
    <property type="match status" value="1"/>
</dbReference>
<keyword evidence="3" id="KW-0328">Glycosyltransferase</keyword>
<dbReference type="InterPro" id="IPR038731">
    <property type="entry name" value="RgtA/B/C-like"/>
</dbReference>
<sequence>MKNGNTKASIKIVLLGILLFGISLRLYEIDEPWIGAHDSSGATNGNAAAFFLEYGLGETGPIIVKGVNSADPLSFNYYINHPPLNQIITYGSYILFGKSEASTRIVPIIFSILSIILTYMIAVKIYGPGPSLLVVLFMAINPIESYYGRLPHMFVATKFFVLLTVYLYILWIRTRNRLYYPFIVLTLLLGLFTDWPAYFLPPALLLYHLLVEGKRGIAFPVILNFVAFLAFAAFMLAVMHYTDSYGLHELMRVYEKSEIAKDFSFLSVFWKNGYYILLYYSVGWILLVLAYFCDLLGMKLKPKSTADHRMTREQKGVLLILFIVGTLNIALFPKHSINHEHWMEFYSPFLALLGGFAGSYLYSSGKWRRGLVIILVSLFAAQSLFIYARRQAQHDYFPLTIEMAKSVKNLEVDPVNTVYLTPFLVSNDIFLFYSGSRIIRINNIESIRDLDKKMPGVHFRYISIDSESAREKAGFFSAFSESDLKIWGLYKEGEDPLVKGRFLRKILCINGFYLYSVHLNEQPAY</sequence>
<keyword evidence="2" id="KW-1003">Cell membrane</keyword>
<gene>
    <name evidence="10" type="ORF">JW984_15395</name>
</gene>
<feature type="transmembrane region" description="Helical" evidence="8">
    <location>
        <begin position="370"/>
        <end position="388"/>
    </location>
</feature>
<keyword evidence="7 8" id="KW-0472">Membrane</keyword>
<feature type="transmembrane region" description="Helical" evidence="8">
    <location>
        <begin position="178"/>
        <end position="200"/>
    </location>
</feature>
<dbReference type="PANTHER" id="PTHR33908:SF11">
    <property type="entry name" value="MEMBRANE PROTEIN"/>
    <property type="match status" value="1"/>
</dbReference>
<feature type="transmembrane region" description="Helical" evidence="8">
    <location>
        <begin position="274"/>
        <end position="296"/>
    </location>
</feature>
<organism evidence="10 11">
    <name type="scientific">Candidatus Zymogenus saltonus</name>
    <dbReference type="NCBI Taxonomy" id="2844893"/>
    <lineage>
        <taxon>Bacteria</taxon>
        <taxon>Deltaproteobacteria</taxon>
        <taxon>Candidatus Zymogenia</taxon>
        <taxon>Candidatus Zymogeniales</taxon>
        <taxon>Candidatus Zymogenaceae</taxon>
        <taxon>Candidatus Zymogenus</taxon>
    </lineage>
</organism>
<accession>A0A9D8KGZ2</accession>
<feature type="transmembrane region" description="Helical" evidence="8">
    <location>
        <begin position="316"/>
        <end position="333"/>
    </location>
</feature>
<feature type="domain" description="Glycosyltransferase RgtA/B/C/D-like" evidence="9">
    <location>
        <begin position="80"/>
        <end position="235"/>
    </location>
</feature>
<evidence type="ECO:0000256" key="6">
    <source>
        <dbReference type="ARBA" id="ARBA00022989"/>
    </source>
</evidence>
<evidence type="ECO:0000313" key="11">
    <source>
        <dbReference type="Proteomes" id="UP000809273"/>
    </source>
</evidence>
<keyword evidence="4" id="KW-0808">Transferase</keyword>
<feature type="transmembrane region" description="Helical" evidence="8">
    <location>
        <begin position="6"/>
        <end position="27"/>
    </location>
</feature>
<protein>
    <submittedName>
        <fullName evidence="10">Glycosyltransferase family 39 protein</fullName>
    </submittedName>
</protein>
<dbReference type="InterPro" id="IPR050297">
    <property type="entry name" value="LipidA_mod_glycosyltrf_83"/>
</dbReference>
<evidence type="ECO:0000256" key="7">
    <source>
        <dbReference type="ARBA" id="ARBA00023136"/>
    </source>
</evidence>
<dbReference type="GO" id="GO:0016763">
    <property type="term" value="F:pentosyltransferase activity"/>
    <property type="evidence" value="ECO:0007669"/>
    <property type="project" value="TreeGrafter"/>
</dbReference>
<keyword evidence="6 8" id="KW-1133">Transmembrane helix</keyword>
<feature type="transmembrane region" description="Helical" evidence="8">
    <location>
        <begin position="345"/>
        <end position="363"/>
    </location>
</feature>
<evidence type="ECO:0000256" key="3">
    <source>
        <dbReference type="ARBA" id="ARBA00022676"/>
    </source>
</evidence>
<dbReference type="EMBL" id="JAFGIX010000083">
    <property type="protein sequence ID" value="MBN1574581.1"/>
    <property type="molecule type" value="Genomic_DNA"/>
</dbReference>
<dbReference type="Proteomes" id="UP000809273">
    <property type="component" value="Unassembled WGS sequence"/>
</dbReference>
<evidence type="ECO:0000259" key="9">
    <source>
        <dbReference type="Pfam" id="PF13231"/>
    </source>
</evidence>
<evidence type="ECO:0000256" key="8">
    <source>
        <dbReference type="SAM" id="Phobius"/>
    </source>
</evidence>
<evidence type="ECO:0000256" key="1">
    <source>
        <dbReference type="ARBA" id="ARBA00004651"/>
    </source>
</evidence>
<name>A0A9D8KGZ2_9DELT</name>
<dbReference type="PANTHER" id="PTHR33908">
    <property type="entry name" value="MANNOSYLTRANSFERASE YKCB-RELATED"/>
    <property type="match status" value="1"/>
</dbReference>
<feature type="transmembrane region" description="Helical" evidence="8">
    <location>
        <begin position="221"/>
        <end position="241"/>
    </location>
</feature>
<dbReference type="AlphaFoldDB" id="A0A9D8KGZ2"/>
<feature type="transmembrane region" description="Helical" evidence="8">
    <location>
        <begin position="154"/>
        <end position="172"/>
    </location>
</feature>
<comment type="subcellular location">
    <subcellularLocation>
        <location evidence="1">Cell membrane</location>
        <topology evidence="1">Multi-pass membrane protein</topology>
    </subcellularLocation>
</comment>
<dbReference type="GO" id="GO:0005886">
    <property type="term" value="C:plasma membrane"/>
    <property type="evidence" value="ECO:0007669"/>
    <property type="project" value="UniProtKB-SubCell"/>
</dbReference>
<keyword evidence="5 8" id="KW-0812">Transmembrane</keyword>